<evidence type="ECO:0000256" key="1">
    <source>
        <dbReference type="ARBA" id="ARBA00004141"/>
    </source>
</evidence>
<reference evidence="6 7" key="1">
    <citation type="submission" date="2021-01" db="EMBL/GenBank/DDBJ databases">
        <title>Genomic Encyclopedia of Type Strains, Phase IV (KMG-IV): sequencing the most valuable type-strain genomes for metagenomic binning, comparative biology and taxonomic classification.</title>
        <authorList>
            <person name="Goeker M."/>
        </authorList>
    </citation>
    <scope>NUCLEOTIDE SEQUENCE [LARGE SCALE GENOMIC DNA]</scope>
    <source>
        <strain evidence="6 7">DSM 27513</strain>
    </source>
</reference>
<feature type="transmembrane region" description="Helical" evidence="5">
    <location>
        <begin position="351"/>
        <end position="371"/>
    </location>
</feature>
<sequence length="476" mass="53340">MKILKNYFYTMSYQVIAIILPFITVPYISRVLGAEAVGINSYTTAIITYFVMIANVGLTLYGNRTISYLRESMEERSQKFWEIVFIKWIMAAVSLILFTIFILIYKKYSEFLFWQSLQILGAAVDISWFFTGLEDFKKTVTRNIIIKIVSAMLIFTCVKSPSDLALYIIIVAGSNLVGNITMWTYMRKLLVPIDWKELAIYVHFLPVFLLFIPQLANQLFMTINKLLLGNLSSISQTGYFDNADKIVRLLLTAITSVGTVIFPRLANSFKKGDSKSVEHFLKLSFDAVNLISIPIAFGLIAISKPFSAIYFGKEFSGIEVVVSILAIELIFMGWSTVLGNQFLVAIDKVKGLTVSVTVATIVLLISSLLLVPVYGAAGAAFTSAFGEFTIAIVQILYVRRYIKLKPVFSGLYKFFVAGVLMLISCYVVSLFNISNNFLSIVVQVAIGGITYLMTLLILKPDILNIEKLKETFLSKC</sequence>
<dbReference type="PANTHER" id="PTHR43424:SF1">
    <property type="entry name" value="LOCUS PUTATIVE PROTEIN 1-RELATED"/>
    <property type="match status" value="1"/>
</dbReference>
<dbReference type="InterPro" id="IPR052556">
    <property type="entry name" value="PolySynth_Transporter"/>
</dbReference>
<keyword evidence="4 5" id="KW-0472">Membrane</keyword>
<name>A0ABS2PKM9_9STRE</name>
<keyword evidence="2 5" id="KW-0812">Transmembrane</keyword>
<evidence type="ECO:0000313" key="6">
    <source>
        <dbReference type="EMBL" id="MBM7635988.1"/>
    </source>
</evidence>
<feature type="transmembrane region" description="Helical" evidence="5">
    <location>
        <begin position="410"/>
        <end position="431"/>
    </location>
</feature>
<protein>
    <submittedName>
        <fullName evidence="6">O-antigen/teichoic acid export membrane protein</fullName>
    </submittedName>
</protein>
<evidence type="ECO:0000313" key="7">
    <source>
        <dbReference type="Proteomes" id="UP000809081"/>
    </source>
</evidence>
<dbReference type="EMBL" id="JAFBEI010000013">
    <property type="protein sequence ID" value="MBM7635988.1"/>
    <property type="molecule type" value="Genomic_DNA"/>
</dbReference>
<feature type="transmembrane region" description="Helical" evidence="5">
    <location>
        <begin position="377"/>
        <end position="398"/>
    </location>
</feature>
<feature type="transmembrane region" description="Helical" evidence="5">
    <location>
        <begin position="287"/>
        <end position="311"/>
    </location>
</feature>
<accession>A0ABS2PKM9</accession>
<feature type="transmembrane region" description="Helical" evidence="5">
    <location>
        <begin position="164"/>
        <end position="186"/>
    </location>
</feature>
<organism evidence="6 7">
    <name type="scientific">Streptococcus saliviloxodontae</name>
    <dbReference type="NCBI Taxonomy" id="1349416"/>
    <lineage>
        <taxon>Bacteria</taxon>
        <taxon>Bacillati</taxon>
        <taxon>Bacillota</taxon>
        <taxon>Bacilli</taxon>
        <taxon>Lactobacillales</taxon>
        <taxon>Streptococcaceae</taxon>
        <taxon>Streptococcus</taxon>
    </lineage>
</organism>
<feature type="transmembrane region" description="Helical" evidence="5">
    <location>
        <begin position="317"/>
        <end position="339"/>
    </location>
</feature>
<feature type="transmembrane region" description="Helical" evidence="5">
    <location>
        <begin position="7"/>
        <end position="29"/>
    </location>
</feature>
<dbReference type="Proteomes" id="UP000809081">
    <property type="component" value="Unassembled WGS sequence"/>
</dbReference>
<evidence type="ECO:0000256" key="4">
    <source>
        <dbReference type="ARBA" id="ARBA00023136"/>
    </source>
</evidence>
<feature type="transmembrane region" description="Helical" evidence="5">
    <location>
        <begin position="41"/>
        <end position="62"/>
    </location>
</feature>
<evidence type="ECO:0000256" key="3">
    <source>
        <dbReference type="ARBA" id="ARBA00022989"/>
    </source>
</evidence>
<feature type="transmembrane region" description="Helical" evidence="5">
    <location>
        <begin position="83"/>
        <end position="105"/>
    </location>
</feature>
<proteinExistence type="predicted"/>
<evidence type="ECO:0000256" key="2">
    <source>
        <dbReference type="ARBA" id="ARBA00022692"/>
    </source>
</evidence>
<dbReference type="Pfam" id="PF01943">
    <property type="entry name" value="Polysacc_synt"/>
    <property type="match status" value="1"/>
</dbReference>
<gene>
    <name evidence="6" type="ORF">JOC31_000807</name>
</gene>
<feature type="transmembrane region" description="Helical" evidence="5">
    <location>
        <begin position="198"/>
        <end position="216"/>
    </location>
</feature>
<comment type="subcellular location">
    <subcellularLocation>
        <location evidence="1">Membrane</location>
        <topology evidence="1">Multi-pass membrane protein</topology>
    </subcellularLocation>
</comment>
<feature type="transmembrane region" description="Helical" evidence="5">
    <location>
        <begin position="437"/>
        <end position="458"/>
    </location>
</feature>
<comment type="caution">
    <text evidence="6">The sequence shown here is derived from an EMBL/GenBank/DDBJ whole genome shotgun (WGS) entry which is preliminary data.</text>
</comment>
<dbReference type="PANTHER" id="PTHR43424">
    <property type="entry name" value="LOCUS PUTATIVE PROTEIN 1-RELATED"/>
    <property type="match status" value="1"/>
</dbReference>
<keyword evidence="7" id="KW-1185">Reference proteome</keyword>
<keyword evidence="3 5" id="KW-1133">Transmembrane helix</keyword>
<feature type="transmembrane region" description="Helical" evidence="5">
    <location>
        <begin position="246"/>
        <end position="266"/>
    </location>
</feature>
<evidence type="ECO:0000256" key="5">
    <source>
        <dbReference type="SAM" id="Phobius"/>
    </source>
</evidence>
<dbReference type="RefSeq" id="WP_205016891.1">
    <property type="nucleotide sequence ID" value="NZ_JAFBEI010000013.1"/>
</dbReference>
<dbReference type="InterPro" id="IPR002797">
    <property type="entry name" value="Polysacc_synth"/>
</dbReference>